<keyword evidence="3" id="KW-1185">Reference proteome</keyword>
<organism evidence="2 3">
    <name type="scientific">Ilex paraguariensis</name>
    <name type="common">yerba mate</name>
    <dbReference type="NCBI Taxonomy" id="185542"/>
    <lineage>
        <taxon>Eukaryota</taxon>
        <taxon>Viridiplantae</taxon>
        <taxon>Streptophyta</taxon>
        <taxon>Embryophyta</taxon>
        <taxon>Tracheophyta</taxon>
        <taxon>Spermatophyta</taxon>
        <taxon>Magnoliopsida</taxon>
        <taxon>eudicotyledons</taxon>
        <taxon>Gunneridae</taxon>
        <taxon>Pentapetalae</taxon>
        <taxon>asterids</taxon>
        <taxon>campanulids</taxon>
        <taxon>Aquifoliales</taxon>
        <taxon>Aquifoliaceae</taxon>
        <taxon>Ilex</taxon>
    </lineage>
</organism>
<evidence type="ECO:0000313" key="3">
    <source>
        <dbReference type="Proteomes" id="UP001642360"/>
    </source>
</evidence>
<feature type="domain" description="F-box/LRR-repeat protein 15-like leucin rich repeat" evidence="1">
    <location>
        <begin position="207"/>
        <end position="293"/>
    </location>
</feature>
<dbReference type="AlphaFoldDB" id="A0ABC8T493"/>
<dbReference type="InterPro" id="IPR006553">
    <property type="entry name" value="Leu-rich_rpt_Cys-con_subtyp"/>
</dbReference>
<dbReference type="FunFam" id="3.80.10.10:FF:001172">
    <property type="entry name" value="Os11g0108932 protein"/>
    <property type="match status" value="1"/>
</dbReference>
<proteinExistence type="predicted"/>
<dbReference type="InterPro" id="IPR057207">
    <property type="entry name" value="FBXL15_LRR"/>
</dbReference>
<dbReference type="PANTHER" id="PTHR13318">
    <property type="entry name" value="PARTNER OF PAIRED, ISOFORM B-RELATED"/>
    <property type="match status" value="1"/>
</dbReference>
<protein>
    <recommendedName>
        <fullName evidence="1">F-box/LRR-repeat protein 15-like leucin rich repeat domain-containing protein</fullName>
    </recommendedName>
</protein>
<dbReference type="InterPro" id="IPR001611">
    <property type="entry name" value="Leu-rich_rpt"/>
</dbReference>
<sequence>MKFHKAMQHQQQGITLTNPFEALTDEIVFSIIDSLGDDPQGKKSFSLVCKSFHSIESRHRKTLKPLRTDLLSRTLQRYPFISRLDLSYCPRIEDDTLSIMSTTYKSTLLSIDLSRSRFFTNVGLSSLVMNCSALVEIDLSNGTELTDSAAAAIAEAKNLERLWLARCKLISDIGVGCIAVGCKKLKLICLKWCLRISDLGVGLIALKCKEIRSLDLSYLPITEKCLLAILQLQHLKQLILVGCSGIDDEGLSTLKQGCKSLETLNMSNCENISDGGLSSITNGAGHLRELILAYGPTVTANLAKCLHNFSSLQSIKLDGCLVTCSGMIAITSLWASLKELSLCKCSGVTDEGLCSIVKRHTELRKLDITCCRKITLFSIDSITYSCTSLTSLKMESCSLVSKEGFILIGQRCKFLEELDITDNEIDDNGLKWISRCSKLSILKLGICQNITDDGLSHVGMGCPKLTELDLYRCTEITDFGIASIANGCPALEKINMAYCDKVTDASLISISNCLRLKSLEIRACACVSSVGLSAIAVGCRQLTILDVKKCRNINDTGMLPLAQCSQNLEQINLSYCSVTNIGLLALASINSLQNITILHVTGLTTNGLAAALLACRGLRKVKLHTLFKASLPQSLIDHLEARGCVFQWRNKAFQVEIDPNGWQLQLGREIQ</sequence>
<comment type="caution">
    <text evidence="2">The sequence shown here is derived from an EMBL/GenBank/DDBJ whole genome shotgun (WGS) entry which is preliminary data.</text>
</comment>
<dbReference type="Gene3D" id="3.80.10.10">
    <property type="entry name" value="Ribonuclease Inhibitor"/>
    <property type="match status" value="4"/>
</dbReference>
<dbReference type="PANTHER" id="PTHR13318:SF37">
    <property type="entry name" value="F-BOX DOMAIN-CONTAINING PROTEIN"/>
    <property type="match status" value="1"/>
</dbReference>
<dbReference type="SUPFAM" id="SSF52047">
    <property type="entry name" value="RNI-like"/>
    <property type="match status" value="2"/>
</dbReference>
<dbReference type="Pfam" id="PF25372">
    <property type="entry name" value="DUF7885"/>
    <property type="match status" value="2"/>
</dbReference>
<name>A0ABC8T493_9AQUA</name>
<gene>
    <name evidence="2" type="ORF">ILEXP_LOCUS33227</name>
</gene>
<dbReference type="Pfam" id="PF13516">
    <property type="entry name" value="LRR_6"/>
    <property type="match status" value="2"/>
</dbReference>
<dbReference type="Proteomes" id="UP001642360">
    <property type="component" value="Unassembled WGS sequence"/>
</dbReference>
<dbReference type="InterPro" id="IPR032675">
    <property type="entry name" value="LRR_dom_sf"/>
</dbReference>
<feature type="domain" description="F-box/LRR-repeat protein 15-like leucin rich repeat" evidence="1">
    <location>
        <begin position="326"/>
        <end position="536"/>
    </location>
</feature>
<dbReference type="EMBL" id="CAUOFW020004169">
    <property type="protein sequence ID" value="CAK9164132.1"/>
    <property type="molecule type" value="Genomic_DNA"/>
</dbReference>
<accession>A0ABC8T493</accession>
<dbReference type="SMART" id="SM00367">
    <property type="entry name" value="LRR_CC"/>
    <property type="match status" value="18"/>
</dbReference>
<evidence type="ECO:0000259" key="1">
    <source>
        <dbReference type="Pfam" id="PF25372"/>
    </source>
</evidence>
<dbReference type="FunFam" id="3.80.10.10:FF:000276">
    <property type="entry name" value="F-box/LRR-repeat protein 3"/>
    <property type="match status" value="1"/>
</dbReference>
<reference evidence="2 3" key="1">
    <citation type="submission" date="2024-02" db="EMBL/GenBank/DDBJ databases">
        <authorList>
            <person name="Vignale AGUSTIN F."/>
            <person name="Sosa J E."/>
            <person name="Modenutti C."/>
        </authorList>
    </citation>
    <scope>NUCLEOTIDE SEQUENCE [LARGE SCALE GENOMIC DNA]</scope>
</reference>
<dbReference type="SUPFAM" id="SSF52058">
    <property type="entry name" value="L domain-like"/>
    <property type="match status" value="1"/>
</dbReference>
<evidence type="ECO:0000313" key="2">
    <source>
        <dbReference type="EMBL" id="CAK9164132.1"/>
    </source>
</evidence>